<accession>A0A1L7NGR0</accession>
<gene>
    <name evidence="1" type="ORF">KF715C_ch40960</name>
</gene>
<sequence>MAPSQNSQLQRFEANIHDVFSFTRAEYLINDDGDFDLYTLRFIDPQYQITKSAQHDRGDHRRLKPAVAPILVAYSDHFMRGTFSSHISYLHFVYPAGKQLTHKVLNTDITVNQVPGQMNALRFRQERDVPDNWVANTYWVLTDQHGTEYKIQFTSEDNANLIGIARYPG</sequence>
<protein>
    <submittedName>
        <fullName evidence="1">Uncharacterized protein</fullName>
    </submittedName>
</protein>
<dbReference type="AlphaFoldDB" id="A0A1L7NGR0"/>
<dbReference type="RefSeq" id="WP_016488242.1">
    <property type="nucleotide sequence ID" value="NZ_AP015029.1"/>
</dbReference>
<evidence type="ECO:0000313" key="1">
    <source>
        <dbReference type="EMBL" id="BAW24669.1"/>
    </source>
</evidence>
<evidence type="ECO:0000313" key="2">
    <source>
        <dbReference type="Proteomes" id="UP000218731"/>
    </source>
</evidence>
<dbReference type="EMBL" id="AP015029">
    <property type="protein sequence ID" value="BAW24669.1"/>
    <property type="molecule type" value="Genomic_DNA"/>
</dbReference>
<dbReference type="Proteomes" id="UP000218731">
    <property type="component" value="Chromosome 1"/>
</dbReference>
<name>A0A1L7NGR0_PSEPU</name>
<proteinExistence type="predicted"/>
<organism evidence="1 2">
    <name type="scientific">Pseudomonas putida</name>
    <name type="common">Arthrobacter siderocapsulatus</name>
    <dbReference type="NCBI Taxonomy" id="303"/>
    <lineage>
        <taxon>Bacteria</taxon>
        <taxon>Pseudomonadati</taxon>
        <taxon>Pseudomonadota</taxon>
        <taxon>Gammaproteobacteria</taxon>
        <taxon>Pseudomonadales</taxon>
        <taxon>Pseudomonadaceae</taxon>
        <taxon>Pseudomonas</taxon>
    </lineage>
</organism>
<reference evidence="1 2" key="1">
    <citation type="submission" date="2015-11" db="EMBL/GenBank/DDBJ databases">
        <title>Complete genome sequencing of a biphenyl-degrading bacterium, Pseudomonas putida KF715 (=NBRC110667).</title>
        <authorList>
            <person name="Suenaga H."/>
            <person name="Fujihara N."/>
            <person name="Watanabe T."/>
            <person name="Hirose J."/>
            <person name="Kimura N."/>
            <person name="Yamazoe A."/>
            <person name="Hosoyama A."/>
            <person name="Shimodaira J."/>
            <person name="Furukawa K."/>
        </authorList>
    </citation>
    <scope>NUCLEOTIDE SEQUENCE [LARGE SCALE GENOMIC DNA]</scope>
    <source>
        <strain evidence="1 2">KF715</strain>
    </source>
</reference>